<feature type="coiled-coil region" evidence="1">
    <location>
        <begin position="167"/>
        <end position="254"/>
    </location>
</feature>
<evidence type="ECO:0000256" key="2">
    <source>
        <dbReference type="SAM" id="MobiDB-lite"/>
    </source>
</evidence>
<organism evidence="3 4">
    <name type="scientific">Xyrichtys novacula</name>
    <name type="common">Pearly razorfish</name>
    <name type="synonym">Hemipteronotus novacula</name>
    <dbReference type="NCBI Taxonomy" id="13765"/>
    <lineage>
        <taxon>Eukaryota</taxon>
        <taxon>Metazoa</taxon>
        <taxon>Chordata</taxon>
        <taxon>Craniata</taxon>
        <taxon>Vertebrata</taxon>
        <taxon>Euteleostomi</taxon>
        <taxon>Actinopterygii</taxon>
        <taxon>Neopterygii</taxon>
        <taxon>Teleostei</taxon>
        <taxon>Neoteleostei</taxon>
        <taxon>Acanthomorphata</taxon>
        <taxon>Eupercaria</taxon>
        <taxon>Labriformes</taxon>
        <taxon>Labridae</taxon>
        <taxon>Xyrichtys</taxon>
    </lineage>
</organism>
<feature type="region of interest" description="Disordered" evidence="2">
    <location>
        <begin position="384"/>
        <end position="499"/>
    </location>
</feature>
<name>A0AAV1EZQ9_XYRNO</name>
<sequence length="535" mass="61813">MQSEQFGLQIASLTKENQMLKDSNILNACKITGMKESIRALDDKVMDNKTQNLKLRDELKMYKQHCCTQDINEKALKKRNADNDDEILLLKREIQKLEARLKDNERATAEAAKSKEKTTRYQNKLSEARTEISLDKKENDNLHCTVMRQAAEIKSKTTELEKATFQYESEKCKLASCQNRLDKLRKEMEDFRDITDKDNQKTSCDLKKLESQIEKLQFEASQYEEWDIRQKQQISELQSVLLEKEAEITKERRENMLLKGRCAGAESDTEDLPKRPFCSAVSSRREGSSSRCQIEYPKPRQKPQQKPQQKDQQDNQDKMMKGQNGMLEQMKDQDVHKQCRQKIKELKLSENVYSCIERGLTEKLNEKTKEIRCLRIQLKELQRKKQPIRPKNPDQDEAQSSSDPLILTGTPLKPNKLNRFQPRPPIMTKAETHDQDKAQSSSDPLILTGTPLKPNKLNRFQPLPSIMTKAETPDQDKAQSSSDPLILTGTPLKPNELNRFQPLPSIMTKAETPDQDKAQSSSDPLIIIRIPFKPK</sequence>
<reference evidence="3" key="1">
    <citation type="submission" date="2023-08" db="EMBL/GenBank/DDBJ databases">
        <authorList>
            <person name="Alioto T."/>
            <person name="Alioto T."/>
            <person name="Gomez Garrido J."/>
        </authorList>
    </citation>
    <scope>NUCLEOTIDE SEQUENCE</scope>
</reference>
<dbReference type="AlphaFoldDB" id="A0AAV1EZQ9"/>
<feature type="region of interest" description="Disordered" evidence="2">
    <location>
        <begin position="264"/>
        <end position="318"/>
    </location>
</feature>
<keyword evidence="1" id="KW-0175">Coiled coil</keyword>
<keyword evidence="4" id="KW-1185">Reference proteome</keyword>
<gene>
    <name evidence="3" type="ORF">XNOV1_A013407</name>
</gene>
<evidence type="ECO:0000256" key="1">
    <source>
        <dbReference type="SAM" id="Coils"/>
    </source>
</evidence>
<feature type="compositionally biased region" description="Basic and acidic residues" evidence="2">
    <location>
        <begin position="308"/>
        <end position="318"/>
    </location>
</feature>
<feature type="region of interest" description="Disordered" evidence="2">
    <location>
        <begin position="507"/>
        <end position="526"/>
    </location>
</feature>
<accession>A0AAV1EZQ9</accession>
<evidence type="ECO:0000313" key="4">
    <source>
        <dbReference type="Proteomes" id="UP001178508"/>
    </source>
</evidence>
<protein>
    <submittedName>
        <fullName evidence="3">Uncharacterized protein</fullName>
    </submittedName>
</protein>
<dbReference type="EMBL" id="OY660866">
    <property type="protein sequence ID" value="CAJ1054001.1"/>
    <property type="molecule type" value="Genomic_DNA"/>
</dbReference>
<feature type="coiled-coil region" evidence="1">
    <location>
        <begin position="80"/>
        <end position="131"/>
    </location>
</feature>
<proteinExistence type="predicted"/>
<evidence type="ECO:0000313" key="3">
    <source>
        <dbReference type="EMBL" id="CAJ1054001.1"/>
    </source>
</evidence>
<dbReference type="Proteomes" id="UP001178508">
    <property type="component" value="Chromosome 3"/>
</dbReference>